<dbReference type="Proteomes" id="UP000623467">
    <property type="component" value="Unassembled WGS sequence"/>
</dbReference>
<sequence>MLVPSPPAFPSSMDSISEDFTASYPGDPFTRPSQLTPPDGVFITNNFHQTPSVPSDFRMIPIGDIDLLREIRTDATMRNSDGDARSRNCPRFGIPMSSNFLVLPVLPAYMLRSTMMI</sequence>
<evidence type="ECO:0000256" key="1">
    <source>
        <dbReference type="SAM" id="MobiDB-lite"/>
    </source>
</evidence>
<dbReference type="OrthoDB" id="3045986at2759"/>
<dbReference type="EMBL" id="JACAZH010000076">
    <property type="protein sequence ID" value="KAF7328587.1"/>
    <property type="molecule type" value="Genomic_DNA"/>
</dbReference>
<organism evidence="2 3">
    <name type="scientific">Mycena sanguinolenta</name>
    <dbReference type="NCBI Taxonomy" id="230812"/>
    <lineage>
        <taxon>Eukaryota</taxon>
        <taxon>Fungi</taxon>
        <taxon>Dikarya</taxon>
        <taxon>Basidiomycota</taxon>
        <taxon>Agaricomycotina</taxon>
        <taxon>Agaricomycetes</taxon>
        <taxon>Agaricomycetidae</taxon>
        <taxon>Agaricales</taxon>
        <taxon>Marasmiineae</taxon>
        <taxon>Mycenaceae</taxon>
        <taxon>Mycena</taxon>
    </lineage>
</organism>
<comment type="caution">
    <text evidence="2">The sequence shown here is derived from an EMBL/GenBank/DDBJ whole genome shotgun (WGS) entry which is preliminary data.</text>
</comment>
<feature type="region of interest" description="Disordered" evidence="1">
    <location>
        <begin position="1"/>
        <end position="30"/>
    </location>
</feature>
<dbReference type="AlphaFoldDB" id="A0A8H6U449"/>
<accession>A0A8H6U449</accession>
<gene>
    <name evidence="2" type="ORF">MSAN_02479400</name>
</gene>
<keyword evidence="3" id="KW-1185">Reference proteome</keyword>
<protein>
    <submittedName>
        <fullName evidence="2">Uncharacterized protein</fullName>
    </submittedName>
</protein>
<name>A0A8H6U449_9AGAR</name>
<proteinExistence type="predicted"/>
<evidence type="ECO:0000313" key="2">
    <source>
        <dbReference type="EMBL" id="KAF7328587.1"/>
    </source>
</evidence>
<evidence type="ECO:0000313" key="3">
    <source>
        <dbReference type="Proteomes" id="UP000623467"/>
    </source>
</evidence>
<reference evidence="2" key="1">
    <citation type="submission" date="2020-05" db="EMBL/GenBank/DDBJ databases">
        <title>Mycena genomes resolve the evolution of fungal bioluminescence.</title>
        <authorList>
            <person name="Tsai I.J."/>
        </authorList>
    </citation>
    <scope>NUCLEOTIDE SEQUENCE</scope>
    <source>
        <strain evidence="2">160909Yilan</strain>
    </source>
</reference>